<dbReference type="EMBL" id="FZNN01000008">
    <property type="protein sequence ID" value="SNR52571.1"/>
    <property type="molecule type" value="Genomic_DNA"/>
</dbReference>
<evidence type="ECO:0000256" key="2">
    <source>
        <dbReference type="ARBA" id="ARBA00022729"/>
    </source>
</evidence>
<dbReference type="InterPro" id="IPR028081">
    <property type="entry name" value="Leu-bd"/>
</dbReference>
<evidence type="ECO:0000256" key="4">
    <source>
        <dbReference type="SAM" id="SignalP"/>
    </source>
</evidence>
<accession>A0A238X1S0</accession>
<dbReference type="OrthoDB" id="7337537at2"/>
<dbReference type="GO" id="GO:0006865">
    <property type="term" value="P:amino acid transport"/>
    <property type="evidence" value="ECO:0007669"/>
    <property type="project" value="UniProtKB-KW"/>
</dbReference>
<evidence type="ECO:0000313" key="6">
    <source>
        <dbReference type="EMBL" id="SNR52571.1"/>
    </source>
</evidence>
<evidence type="ECO:0000256" key="3">
    <source>
        <dbReference type="ARBA" id="ARBA00022970"/>
    </source>
</evidence>
<dbReference type="AlphaFoldDB" id="A0A238X1S0"/>
<dbReference type="InterPro" id="IPR028082">
    <property type="entry name" value="Peripla_BP_I"/>
</dbReference>
<keyword evidence="3" id="KW-0029">Amino-acid transport</keyword>
<sequence length="398" mass="40036">MKKMLLASVATVLTAGTAFAASHSSEAKIGVILGFTGPIESLTPMMADSAELALKEVNDSGMFLDGVTLTPVRADSTCVDAAAATAGAERLVTTDGVVAIMGADCSGVTGAVLSNVAVPNGIPMVSPSATSPGLSTAEDNGLFFRTAPSDARQGEVLSGILADKGITSVAVTYTNNDYGKGLSDSFISNFEASGGTVTLNTPHEDNKADYSAEIGALASAGGDLLVVLGYSDSGGKGMIQAALDTGAFDTFMLGDGMYGDALVAELGGDMEGSFGAVPWSEGAGADAFKTVTDAAGINGESSFTRESYDAAALIALAMMAGGEATSTAVKDNLLAVANGPGEEILPGELGKALQILKDGGEIDYVGATNVELIGPGEAAGSYRYYTITNGAFETVDFR</sequence>
<keyword evidence="7" id="KW-1185">Reference proteome</keyword>
<name>A0A238X1S0_9RHOB</name>
<feature type="chain" id="PRO_5013076765" evidence="4">
    <location>
        <begin position="21"/>
        <end position="398"/>
    </location>
</feature>
<keyword evidence="3" id="KW-0813">Transport</keyword>
<comment type="similarity">
    <text evidence="1">Belongs to the leucine-binding protein family.</text>
</comment>
<keyword evidence="2 4" id="KW-0732">Signal</keyword>
<protein>
    <submittedName>
        <fullName evidence="6">Amino acid/amide ABC transporter substrate-binding protein, HAAT family</fullName>
    </submittedName>
</protein>
<feature type="signal peptide" evidence="4">
    <location>
        <begin position="1"/>
        <end position="20"/>
    </location>
</feature>
<dbReference type="Pfam" id="PF13458">
    <property type="entry name" value="Peripla_BP_6"/>
    <property type="match status" value="1"/>
</dbReference>
<dbReference type="SUPFAM" id="SSF53822">
    <property type="entry name" value="Periplasmic binding protein-like I"/>
    <property type="match status" value="1"/>
</dbReference>
<evidence type="ECO:0000313" key="7">
    <source>
        <dbReference type="Proteomes" id="UP000198417"/>
    </source>
</evidence>
<dbReference type="RefSeq" id="WP_089270574.1">
    <property type="nucleotide sequence ID" value="NZ_FZNN01000008.1"/>
</dbReference>
<reference evidence="6 7" key="1">
    <citation type="submission" date="2017-06" db="EMBL/GenBank/DDBJ databases">
        <authorList>
            <person name="Kim H.J."/>
            <person name="Triplett B.A."/>
        </authorList>
    </citation>
    <scope>NUCLEOTIDE SEQUENCE [LARGE SCALE GENOMIC DNA]</scope>
    <source>
        <strain evidence="6 7">DSM 29052</strain>
    </source>
</reference>
<dbReference type="Gene3D" id="3.40.50.2300">
    <property type="match status" value="2"/>
</dbReference>
<dbReference type="PANTHER" id="PTHR30483">
    <property type="entry name" value="LEUCINE-SPECIFIC-BINDING PROTEIN"/>
    <property type="match status" value="1"/>
</dbReference>
<dbReference type="CDD" id="cd06346">
    <property type="entry name" value="PBP1_ABC_ligand_binding-like"/>
    <property type="match status" value="1"/>
</dbReference>
<dbReference type="InterPro" id="IPR051010">
    <property type="entry name" value="BCAA_transport"/>
</dbReference>
<gene>
    <name evidence="6" type="ORF">SAMN06265370_108171</name>
</gene>
<feature type="domain" description="Leucine-binding protein" evidence="5">
    <location>
        <begin position="27"/>
        <end position="334"/>
    </location>
</feature>
<proteinExistence type="inferred from homology"/>
<dbReference type="PANTHER" id="PTHR30483:SF6">
    <property type="entry name" value="PERIPLASMIC BINDING PROTEIN OF ABC TRANSPORTER FOR NATURAL AMINO ACIDS"/>
    <property type="match status" value="1"/>
</dbReference>
<evidence type="ECO:0000256" key="1">
    <source>
        <dbReference type="ARBA" id="ARBA00010062"/>
    </source>
</evidence>
<dbReference type="Proteomes" id="UP000198417">
    <property type="component" value="Unassembled WGS sequence"/>
</dbReference>
<evidence type="ECO:0000259" key="5">
    <source>
        <dbReference type="Pfam" id="PF13458"/>
    </source>
</evidence>
<organism evidence="6 7">
    <name type="scientific">Puniceibacterium sediminis</name>
    <dbReference type="NCBI Taxonomy" id="1608407"/>
    <lineage>
        <taxon>Bacteria</taxon>
        <taxon>Pseudomonadati</taxon>
        <taxon>Pseudomonadota</taxon>
        <taxon>Alphaproteobacteria</taxon>
        <taxon>Rhodobacterales</taxon>
        <taxon>Paracoccaceae</taxon>
        <taxon>Puniceibacterium</taxon>
    </lineage>
</organism>